<sequence>MNNAADLMFRPIHELAQMVKKGELTARELVETSLSQIESLNGEVGAFSHVDAEGALAAADKINSEDDRPFAGVPIAIKDNKAVAGMPLNFSANLMGDFVAPSDSALVTKFRDAGFIIVGKTKLPEFGLMPVTDPSRGGPARNPWDLTRTPGGSSGGSAAAVASGMVPIAHANDGGGSTRIPAACCGLVGLKAQRGRVSVAPELGDSFLIADGVLTRTTAESAAVLDILEGYVTGDATWATPPTEPYAKAAAREPGTLRIGWTTEPPIDAPVDAEAAAAVERTAKLLEDMGHRVEIAEPAWKNDMLVPLFSAAFGPAVATQVIFAQMIAQREATADDMEPMSWMVWQQAQGLSAPMYLAAMTQLNAFCRGFMGFFDEYDLLLTPGLAERPVKIGEIDPRSDDPEAMFVRGGQFTPFTAAANVTGQPAISVPIEQREDGLPLAVQLMAGPEREDLLLQVAAQLEEASPWAARRAPNS</sequence>
<gene>
    <name evidence="2" type="ORF">UFOPK3444_01193</name>
</gene>
<dbReference type="Gene3D" id="3.90.1300.10">
    <property type="entry name" value="Amidase signature (AS) domain"/>
    <property type="match status" value="1"/>
</dbReference>
<dbReference type="InterPro" id="IPR036928">
    <property type="entry name" value="AS_sf"/>
</dbReference>
<feature type="domain" description="Amidase" evidence="1">
    <location>
        <begin position="28"/>
        <end position="455"/>
    </location>
</feature>
<dbReference type="InterPro" id="IPR023631">
    <property type="entry name" value="Amidase_dom"/>
</dbReference>
<evidence type="ECO:0000259" key="1">
    <source>
        <dbReference type="Pfam" id="PF01425"/>
    </source>
</evidence>
<name>A0A6J7E6J4_9ZZZZ</name>
<dbReference type="EMBL" id="CAFBLU010000021">
    <property type="protein sequence ID" value="CAB4878732.1"/>
    <property type="molecule type" value="Genomic_DNA"/>
</dbReference>
<dbReference type="AlphaFoldDB" id="A0A6J7E6J4"/>
<dbReference type="SUPFAM" id="SSF75304">
    <property type="entry name" value="Amidase signature (AS) enzymes"/>
    <property type="match status" value="1"/>
</dbReference>
<dbReference type="PANTHER" id="PTHR11895">
    <property type="entry name" value="TRANSAMIDASE"/>
    <property type="match status" value="1"/>
</dbReference>
<dbReference type="GO" id="GO:0003824">
    <property type="term" value="F:catalytic activity"/>
    <property type="evidence" value="ECO:0007669"/>
    <property type="project" value="InterPro"/>
</dbReference>
<dbReference type="PANTHER" id="PTHR11895:SF7">
    <property type="entry name" value="GLUTAMYL-TRNA(GLN) AMIDOTRANSFERASE SUBUNIT A, MITOCHONDRIAL"/>
    <property type="match status" value="1"/>
</dbReference>
<evidence type="ECO:0000313" key="2">
    <source>
        <dbReference type="EMBL" id="CAB4878732.1"/>
    </source>
</evidence>
<reference evidence="2" key="1">
    <citation type="submission" date="2020-05" db="EMBL/GenBank/DDBJ databases">
        <authorList>
            <person name="Chiriac C."/>
            <person name="Salcher M."/>
            <person name="Ghai R."/>
            <person name="Kavagutti S V."/>
        </authorList>
    </citation>
    <scope>NUCLEOTIDE SEQUENCE</scope>
</reference>
<proteinExistence type="predicted"/>
<protein>
    <submittedName>
        <fullName evidence="2">Unannotated protein</fullName>
    </submittedName>
</protein>
<dbReference type="Pfam" id="PF01425">
    <property type="entry name" value="Amidase"/>
    <property type="match status" value="1"/>
</dbReference>
<organism evidence="2">
    <name type="scientific">freshwater metagenome</name>
    <dbReference type="NCBI Taxonomy" id="449393"/>
    <lineage>
        <taxon>unclassified sequences</taxon>
        <taxon>metagenomes</taxon>
        <taxon>ecological metagenomes</taxon>
    </lineage>
</organism>
<dbReference type="InterPro" id="IPR000120">
    <property type="entry name" value="Amidase"/>
</dbReference>
<accession>A0A6J7E6J4</accession>